<name>A0A7H1BKV5_9ACTN</name>
<dbReference type="SUPFAM" id="SSF53448">
    <property type="entry name" value="Nucleotide-diphospho-sugar transferases"/>
    <property type="match status" value="1"/>
</dbReference>
<evidence type="ECO:0000256" key="2">
    <source>
        <dbReference type="ARBA" id="ARBA00006739"/>
    </source>
</evidence>
<evidence type="ECO:0000259" key="5">
    <source>
        <dbReference type="Pfam" id="PF00535"/>
    </source>
</evidence>
<keyword evidence="8" id="KW-1185">Reference proteome</keyword>
<keyword evidence="3" id="KW-0328">Glycosyltransferase</keyword>
<gene>
    <name evidence="7" type="ORF">IAG42_37095</name>
</gene>
<dbReference type="KEGG" id="sxn:IAG42_37095"/>
<dbReference type="InterPro" id="IPR001173">
    <property type="entry name" value="Glyco_trans_2-like"/>
</dbReference>
<comment type="pathway">
    <text evidence="1">Cell wall biogenesis; cell wall polysaccharide biosynthesis.</text>
</comment>
<dbReference type="InterPro" id="IPR027791">
    <property type="entry name" value="Galactosyl_T_C"/>
</dbReference>
<dbReference type="GO" id="GO:0016757">
    <property type="term" value="F:glycosyltransferase activity"/>
    <property type="evidence" value="ECO:0007669"/>
    <property type="project" value="UniProtKB-KW"/>
</dbReference>
<feature type="domain" description="Galactosyltransferase C-terminal" evidence="6">
    <location>
        <begin position="317"/>
        <end position="343"/>
    </location>
</feature>
<dbReference type="Pfam" id="PF02709">
    <property type="entry name" value="Glyco_transf_7C"/>
    <property type="match status" value="1"/>
</dbReference>
<evidence type="ECO:0000313" key="7">
    <source>
        <dbReference type="EMBL" id="QNS09360.1"/>
    </source>
</evidence>
<dbReference type="PANTHER" id="PTHR43179">
    <property type="entry name" value="RHAMNOSYLTRANSFERASE WBBL"/>
    <property type="match status" value="1"/>
</dbReference>
<evidence type="ECO:0000256" key="1">
    <source>
        <dbReference type="ARBA" id="ARBA00004776"/>
    </source>
</evidence>
<evidence type="ECO:0000256" key="4">
    <source>
        <dbReference type="ARBA" id="ARBA00022679"/>
    </source>
</evidence>
<geneLocation type="plasmid" evidence="7 8">
    <name>unnamed1</name>
</geneLocation>
<dbReference type="InterPro" id="IPR029044">
    <property type="entry name" value="Nucleotide-diphossugar_trans"/>
</dbReference>
<dbReference type="PANTHER" id="PTHR43179:SF12">
    <property type="entry name" value="GALACTOFURANOSYLTRANSFERASE GLFT2"/>
    <property type="match status" value="1"/>
</dbReference>
<protein>
    <submittedName>
        <fullName evidence="7">Glycosyltransferase</fullName>
    </submittedName>
</protein>
<keyword evidence="4 7" id="KW-0808">Transferase</keyword>
<evidence type="ECO:0000313" key="8">
    <source>
        <dbReference type="Proteomes" id="UP000516428"/>
    </source>
</evidence>
<reference evidence="7 8" key="1">
    <citation type="submission" date="2020-09" db="EMBL/GenBank/DDBJ databases">
        <title>A novel species.</title>
        <authorList>
            <person name="Gao J."/>
        </authorList>
    </citation>
    <scope>NUCLEOTIDE SEQUENCE [LARGE SCALE GENOMIC DNA]</scope>
    <source>
        <strain evidence="7 8">CRXT-Y-14</strain>
        <plasmid evidence="7 8">unnamed1</plasmid>
    </source>
</reference>
<dbReference type="Proteomes" id="UP000516428">
    <property type="component" value="Plasmid unnamed1"/>
</dbReference>
<organism evidence="7 8">
    <name type="scientific">Streptomyces xanthii</name>
    <dbReference type="NCBI Taxonomy" id="2768069"/>
    <lineage>
        <taxon>Bacteria</taxon>
        <taxon>Bacillati</taxon>
        <taxon>Actinomycetota</taxon>
        <taxon>Actinomycetes</taxon>
        <taxon>Kitasatosporales</taxon>
        <taxon>Streptomycetaceae</taxon>
        <taxon>Streptomyces</taxon>
    </lineage>
</organism>
<proteinExistence type="inferred from homology"/>
<keyword evidence="7" id="KW-0614">Plasmid</keyword>
<dbReference type="EMBL" id="CP061282">
    <property type="protein sequence ID" value="QNS09360.1"/>
    <property type="molecule type" value="Genomic_DNA"/>
</dbReference>
<dbReference type="Gene3D" id="3.90.550.10">
    <property type="entry name" value="Spore Coat Polysaccharide Biosynthesis Protein SpsA, Chain A"/>
    <property type="match status" value="1"/>
</dbReference>
<sequence>MPAIRPTDPLVLARAAADSLVVAADPESRRSCVFFWEKYRPLLRDVEQAARRLTEPRLRSLAQELLDRPEDPARHRTLVGALSAADPHAPATAALFDAAWRAERDNRLGHHLGERYHAGTARPVTLDELRTTRPRHAPAAAPDAPVLIVIPFRDRDTDGVRARNLVACLLSLGDQSFPRDRFRVTVVESDAHPRWREVVAPYADDYLFAPKPDTFNKSWAVNAGVTHTGAQAEVICILDADVLTDRDFVARNVDRLRRRGTGGHLTYRDMLGMTAESTAHAVRRRVLDGAAQADPQDVRGFVVRRPPGACVWVRAGVFRQIGGMDERYEGWGGEDTDFAYRMDFAAAFDAYADPLLHMNHPPAAVLREDGELVNAHIPWLSWDPQQPIGRLDRFAPAPL</sequence>
<dbReference type="RefSeq" id="WP_188342015.1">
    <property type="nucleotide sequence ID" value="NZ_CP061282.1"/>
</dbReference>
<comment type="similarity">
    <text evidence="2">Belongs to the glycosyltransferase 2 family.</text>
</comment>
<accession>A0A7H1BKV5</accession>
<dbReference type="AlphaFoldDB" id="A0A7H1BKV5"/>
<feature type="domain" description="Glycosyltransferase 2-like" evidence="5">
    <location>
        <begin position="148"/>
        <end position="261"/>
    </location>
</feature>
<evidence type="ECO:0000256" key="3">
    <source>
        <dbReference type="ARBA" id="ARBA00022676"/>
    </source>
</evidence>
<evidence type="ECO:0000259" key="6">
    <source>
        <dbReference type="Pfam" id="PF02709"/>
    </source>
</evidence>
<dbReference type="Pfam" id="PF00535">
    <property type="entry name" value="Glycos_transf_2"/>
    <property type="match status" value="1"/>
</dbReference>